<dbReference type="EC" id="3.2.1.78" evidence="4"/>
<feature type="domain" description="Glycoside hydrolase family 5" evidence="10">
    <location>
        <begin position="20"/>
        <end position="280"/>
    </location>
</feature>
<keyword evidence="6 9" id="KW-0732">Signal</keyword>
<evidence type="ECO:0000256" key="9">
    <source>
        <dbReference type="SAM" id="SignalP"/>
    </source>
</evidence>
<comment type="catalytic activity">
    <reaction evidence="1">
        <text>Random hydrolysis of (1-&gt;4)-beta-D-mannosidic linkages in mannans, galactomannans and glucomannans.</text>
        <dbReference type="EC" id="3.2.1.78"/>
    </reaction>
</comment>
<dbReference type="Gene3D" id="3.20.20.80">
    <property type="entry name" value="Glycosidases"/>
    <property type="match status" value="1"/>
</dbReference>
<reference evidence="11" key="1">
    <citation type="submission" date="2023-06" db="EMBL/GenBank/DDBJ databases">
        <title>Conoideocrella luteorostrata (Hypocreales: Clavicipitaceae), a potential biocontrol fungus for elongate hemlock scale in United States Christmas tree production areas.</title>
        <authorList>
            <person name="Barrett H."/>
            <person name="Lovett B."/>
            <person name="Macias A.M."/>
            <person name="Stajich J.E."/>
            <person name="Kasson M.T."/>
        </authorList>
    </citation>
    <scope>NUCLEOTIDE SEQUENCE</scope>
    <source>
        <strain evidence="11">ARSEF 14590</strain>
    </source>
</reference>
<dbReference type="InterPro" id="IPR045053">
    <property type="entry name" value="MAN-like"/>
</dbReference>
<evidence type="ECO:0000256" key="8">
    <source>
        <dbReference type="ARBA" id="ARBA00023295"/>
    </source>
</evidence>
<comment type="caution">
    <text evidence="11">The sequence shown here is derived from an EMBL/GenBank/DDBJ whole genome shotgun (WGS) entry which is preliminary data.</text>
</comment>
<dbReference type="SUPFAM" id="SSF51445">
    <property type="entry name" value="(Trans)glycosidases"/>
    <property type="match status" value="1"/>
</dbReference>
<dbReference type="GO" id="GO:0016985">
    <property type="term" value="F:mannan endo-1,4-beta-mannosidase activity"/>
    <property type="evidence" value="ECO:0007669"/>
    <property type="project" value="UniProtKB-EC"/>
</dbReference>
<evidence type="ECO:0000256" key="1">
    <source>
        <dbReference type="ARBA" id="ARBA00001678"/>
    </source>
</evidence>
<dbReference type="InterPro" id="IPR017853">
    <property type="entry name" value="GH"/>
</dbReference>
<dbReference type="GO" id="GO:0005576">
    <property type="term" value="C:extracellular region"/>
    <property type="evidence" value="ECO:0007669"/>
    <property type="project" value="UniProtKB-SubCell"/>
</dbReference>
<organism evidence="11 12">
    <name type="scientific">Conoideocrella luteorostrata</name>
    <dbReference type="NCBI Taxonomy" id="1105319"/>
    <lineage>
        <taxon>Eukaryota</taxon>
        <taxon>Fungi</taxon>
        <taxon>Dikarya</taxon>
        <taxon>Ascomycota</taxon>
        <taxon>Pezizomycotina</taxon>
        <taxon>Sordariomycetes</taxon>
        <taxon>Hypocreomycetidae</taxon>
        <taxon>Hypocreales</taxon>
        <taxon>Clavicipitaceae</taxon>
        <taxon>Conoideocrella</taxon>
    </lineage>
</organism>
<dbReference type="EMBL" id="JASWJB010000518">
    <property type="protein sequence ID" value="KAK2589948.1"/>
    <property type="molecule type" value="Genomic_DNA"/>
</dbReference>
<keyword evidence="8" id="KW-0326">Glycosidase</keyword>
<comment type="similarity">
    <text evidence="3">Belongs to the glycosyl hydrolase 5 (cellulase A) family.</text>
</comment>
<evidence type="ECO:0000256" key="3">
    <source>
        <dbReference type="ARBA" id="ARBA00005641"/>
    </source>
</evidence>
<keyword evidence="12" id="KW-1185">Reference proteome</keyword>
<accession>A0AAJ0FSR6</accession>
<comment type="subcellular location">
    <subcellularLocation>
        <location evidence="2">Secreted</location>
    </subcellularLocation>
</comment>
<evidence type="ECO:0000256" key="2">
    <source>
        <dbReference type="ARBA" id="ARBA00004613"/>
    </source>
</evidence>
<dbReference type="PANTHER" id="PTHR31451">
    <property type="match status" value="1"/>
</dbReference>
<feature type="chain" id="PRO_5042529180" description="mannan endo-1,4-beta-mannosidase" evidence="9">
    <location>
        <begin position="19"/>
        <end position="401"/>
    </location>
</feature>
<dbReference type="Pfam" id="PF26410">
    <property type="entry name" value="GH5_mannosidase"/>
    <property type="match status" value="1"/>
</dbReference>
<dbReference type="PANTHER" id="PTHR31451:SF39">
    <property type="entry name" value="MANNAN ENDO-1,4-BETA-MANNOSIDASE 1"/>
    <property type="match status" value="1"/>
</dbReference>
<proteinExistence type="inferred from homology"/>
<evidence type="ECO:0000256" key="4">
    <source>
        <dbReference type="ARBA" id="ARBA00012706"/>
    </source>
</evidence>
<evidence type="ECO:0000313" key="12">
    <source>
        <dbReference type="Proteomes" id="UP001251528"/>
    </source>
</evidence>
<gene>
    <name evidence="11" type="ORF">QQS21_012370</name>
</gene>
<evidence type="ECO:0000256" key="5">
    <source>
        <dbReference type="ARBA" id="ARBA00022525"/>
    </source>
</evidence>
<sequence length="401" mass="45039">MKSPLALLILLPVIAATAKHYVQRDGTRLKLNGQPWTSGGANVYWLGLDENVIPPPGQPFYPKYNASYPTKGRVVEVMRTLQTMGARTVRSQTLGISVGNPLSLMPRLGEWNEEAFGPIDWAVYQAGRHGLRVQMPLVDNYDYYHGGKFDFCRFRGINVSGADGYGRVDPRVQQFYTNPVIVQDFKTYIKKLITHVNSYTGLTYAQDPTIFAFETGNELSGPIFRDMNIPIPWTTDIARFVKSLAPQKLIMDGTYGINKSHLAIKEVDIYSDHFYPTNIDQLQSGIDLVASAGKTYMVGEYDWTGNVASATPLKTFLGVLESRQKLKDPVAVGSQFWSLFMHNVPNCREFVNHTDGFTLQYGNPLNTKQNNSQISIIRQHLWRMRSVEVGEDLPSVQCPSS</sequence>
<evidence type="ECO:0000313" key="11">
    <source>
        <dbReference type="EMBL" id="KAK2589948.1"/>
    </source>
</evidence>
<name>A0AAJ0FSR6_9HYPO</name>
<evidence type="ECO:0000256" key="6">
    <source>
        <dbReference type="ARBA" id="ARBA00022729"/>
    </source>
</evidence>
<evidence type="ECO:0000259" key="10">
    <source>
        <dbReference type="Pfam" id="PF26410"/>
    </source>
</evidence>
<dbReference type="Proteomes" id="UP001251528">
    <property type="component" value="Unassembled WGS sequence"/>
</dbReference>
<feature type="signal peptide" evidence="9">
    <location>
        <begin position="1"/>
        <end position="18"/>
    </location>
</feature>
<keyword evidence="5" id="KW-0964">Secreted</keyword>
<protein>
    <recommendedName>
        <fullName evidence="4">mannan endo-1,4-beta-mannosidase</fullName>
        <ecNumber evidence="4">3.2.1.78</ecNumber>
    </recommendedName>
</protein>
<keyword evidence="7" id="KW-0378">Hydrolase</keyword>
<dbReference type="InterPro" id="IPR001547">
    <property type="entry name" value="Glyco_hydro_5"/>
</dbReference>
<evidence type="ECO:0000256" key="7">
    <source>
        <dbReference type="ARBA" id="ARBA00022801"/>
    </source>
</evidence>
<dbReference type="AlphaFoldDB" id="A0AAJ0FSR6"/>